<comment type="caution">
    <text evidence="2">The sequence shown here is derived from an EMBL/GenBank/DDBJ whole genome shotgun (WGS) entry which is preliminary data.</text>
</comment>
<accession>A0ABS1MIE8</accession>
<gene>
    <name evidence="2" type="ORF">JK358_36025</name>
</gene>
<feature type="region of interest" description="Disordered" evidence="1">
    <location>
        <begin position="1"/>
        <end position="20"/>
    </location>
</feature>
<organism evidence="2 3">
    <name type="scientific">Nocardia acididurans</name>
    <dbReference type="NCBI Taxonomy" id="2802282"/>
    <lineage>
        <taxon>Bacteria</taxon>
        <taxon>Bacillati</taxon>
        <taxon>Actinomycetota</taxon>
        <taxon>Actinomycetes</taxon>
        <taxon>Mycobacteriales</taxon>
        <taxon>Nocardiaceae</taxon>
        <taxon>Nocardia</taxon>
    </lineage>
</organism>
<reference evidence="2 3" key="1">
    <citation type="submission" date="2021-01" db="EMBL/GenBank/DDBJ databases">
        <title>WGS of actinomycetes isolated from Thailand.</title>
        <authorList>
            <person name="Thawai C."/>
        </authorList>
    </citation>
    <scope>NUCLEOTIDE SEQUENCE [LARGE SCALE GENOMIC DNA]</scope>
    <source>
        <strain evidence="2 3">LPG 2</strain>
    </source>
</reference>
<evidence type="ECO:0000256" key="1">
    <source>
        <dbReference type="SAM" id="MobiDB-lite"/>
    </source>
</evidence>
<proteinExistence type="predicted"/>
<sequence>MTPPPEVGVPPETPPLPDAPLPATITLNAFTGDSAVSGDLAADAADWGTATRPLAQRKTLAPKAVDPGDWQDPAVGWGVVLAENAELSAADKAAGLDAPPPIRRLLAERGRIFASRGAQFAPQGIAPVLRAVPGNDQSLMRYYSDGTDQPLTIGVSEFGTERGRIPKFLLIVGSPAEVPWQVQFSLNRSQHVGRLDLPEAELANYVDALLSQWADMPAEPGTPLIWSTNVDAITASMQRLVGDFLTVRMATDPELAVTRRMDAAATCAALVADLAATRPAVIVTTSHGKTGPLGNADAMRATLGSPVDADHTTLDIDALLAAWQPAGAVWYSQACCSAGSNDGTSYTGLLQSNSTAFKVVDAVGKLGAAVAPLPTRLLGAQKPLRAFIGHVEPTFDWTLIEPTNGQPLTMPLVNSMYPNLFLRQRIGQALDSHYRGVGELYARYAKARREVDAFTPGAGDRATYALLTAIDRQSLVILGDPTVTIPLLPSQR</sequence>
<dbReference type="EMBL" id="JAERRJ010000020">
    <property type="protein sequence ID" value="MBL1079825.1"/>
    <property type="molecule type" value="Genomic_DNA"/>
</dbReference>
<dbReference type="RefSeq" id="WP_201957641.1">
    <property type="nucleotide sequence ID" value="NZ_JAERRJ010000020.1"/>
</dbReference>
<keyword evidence="3" id="KW-1185">Reference proteome</keyword>
<evidence type="ECO:0000313" key="2">
    <source>
        <dbReference type="EMBL" id="MBL1079825.1"/>
    </source>
</evidence>
<dbReference type="Proteomes" id="UP000602198">
    <property type="component" value="Unassembled WGS sequence"/>
</dbReference>
<protein>
    <submittedName>
        <fullName evidence="2">Uncharacterized protein</fullName>
    </submittedName>
</protein>
<name>A0ABS1MIE8_9NOCA</name>
<evidence type="ECO:0000313" key="3">
    <source>
        <dbReference type="Proteomes" id="UP000602198"/>
    </source>
</evidence>